<feature type="domain" description="B box-type" evidence="2">
    <location>
        <begin position="84"/>
        <end position="132"/>
    </location>
</feature>
<dbReference type="SUPFAM" id="SSF57845">
    <property type="entry name" value="B-box zinc-binding domain"/>
    <property type="match status" value="2"/>
</dbReference>
<feature type="domain" description="B box-type" evidence="2">
    <location>
        <begin position="277"/>
        <end position="325"/>
    </location>
</feature>
<proteinExistence type="predicted"/>
<name>A0A1I7UCC3_9PELO</name>
<dbReference type="AlphaFoldDB" id="A0A1I7UCC3"/>
<sequence length="459" mass="53672">MCLKTILGDEKYVNCPLDRRRTDAENGIEGFRKNFALLSLLDQGKMSKNEEKGPEKIGKEINQKKEEQEVEILIEEKETVESKKTELVCPNHPKENGRFLCTNPKCPIENKLMCGFCMAENGKHEGHSYISSKNFLEKVARCVSEFEIVKQKHIDLQSELDRVNKRIEDKSHDYTKKGMEIEQFCLTQSALIREKSSKLRDMIIEKFNEKRKKIDEQLSDLKEDCNRFQIVQKEISGLLRKEIVDKEDMKKLDEIMDKVPELLVLTPENDDSTDNFYEKTKCEFHKEECVMFYCTSAECSVKSKLMCVECMCEEGKHEGHSYGSLKKLNEKRGKLKKINQKLKGMEEKKRQEFKKLELVKSEIERSQLKEINEQHKETEKESKKMEKMKEEAMKELKKEQEEDIKAIKKQLEKLESLLIENSKLKAKLENVFNSSETDKKLIELVNGLEFSKQGVRIGN</sequence>
<dbReference type="PANTHER" id="PTHR47156:SF10">
    <property type="entry name" value="E3 UBIQUITIN-PROTEIN LIGASE TRIM-21-RELATED"/>
    <property type="match status" value="1"/>
</dbReference>
<evidence type="ECO:0000313" key="3">
    <source>
        <dbReference type="Proteomes" id="UP000095282"/>
    </source>
</evidence>
<dbReference type="PANTHER" id="PTHR47156">
    <property type="entry name" value="PROTEIN CBG20824"/>
    <property type="match status" value="1"/>
</dbReference>
<dbReference type="WBParaSite" id="Csp11.Scaffold629.g7902.t1">
    <property type="protein sequence ID" value="Csp11.Scaffold629.g7902.t1"/>
    <property type="gene ID" value="Csp11.Scaffold629.g7902"/>
</dbReference>
<dbReference type="InterPro" id="IPR052667">
    <property type="entry name" value="E3_ubiquitin-ligase_RING"/>
</dbReference>
<feature type="region of interest" description="Disordered" evidence="1">
    <location>
        <begin position="372"/>
        <end position="395"/>
    </location>
</feature>
<dbReference type="GO" id="GO:0008270">
    <property type="term" value="F:zinc ion binding"/>
    <property type="evidence" value="ECO:0007669"/>
    <property type="project" value="InterPro"/>
</dbReference>
<dbReference type="SMART" id="SM00336">
    <property type="entry name" value="BBOX"/>
    <property type="match status" value="2"/>
</dbReference>
<accession>A0A1I7UCC3</accession>
<protein>
    <submittedName>
        <fullName evidence="4">B box-type domain-containing protein</fullName>
    </submittedName>
</protein>
<dbReference type="STRING" id="1561998.A0A1I7UCC3"/>
<evidence type="ECO:0000256" key="1">
    <source>
        <dbReference type="SAM" id="MobiDB-lite"/>
    </source>
</evidence>
<dbReference type="InterPro" id="IPR000315">
    <property type="entry name" value="Znf_B-box"/>
</dbReference>
<evidence type="ECO:0000313" key="4">
    <source>
        <dbReference type="WBParaSite" id="Csp11.Scaffold629.g7902.t1"/>
    </source>
</evidence>
<dbReference type="Proteomes" id="UP000095282">
    <property type="component" value="Unplaced"/>
</dbReference>
<reference evidence="4" key="1">
    <citation type="submission" date="2016-11" db="UniProtKB">
        <authorList>
            <consortium name="WormBaseParasite"/>
        </authorList>
    </citation>
    <scope>IDENTIFICATION</scope>
</reference>
<evidence type="ECO:0000259" key="2">
    <source>
        <dbReference type="SMART" id="SM00336"/>
    </source>
</evidence>
<keyword evidence="3" id="KW-1185">Reference proteome</keyword>
<organism evidence="3 4">
    <name type="scientific">Caenorhabditis tropicalis</name>
    <dbReference type="NCBI Taxonomy" id="1561998"/>
    <lineage>
        <taxon>Eukaryota</taxon>
        <taxon>Metazoa</taxon>
        <taxon>Ecdysozoa</taxon>
        <taxon>Nematoda</taxon>
        <taxon>Chromadorea</taxon>
        <taxon>Rhabditida</taxon>
        <taxon>Rhabditina</taxon>
        <taxon>Rhabditomorpha</taxon>
        <taxon>Rhabditoidea</taxon>
        <taxon>Rhabditidae</taxon>
        <taxon>Peloderinae</taxon>
        <taxon>Caenorhabditis</taxon>
    </lineage>
</organism>